<dbReference type="InterPro" id="IPR000210">
    <property type="entry name" value="BTB/POZ_dom"/>
</dbReference>
<evidence type="ECO:0000256" key="1">
    <source>
        <dbReference type="ARBA" id="ARBA00004906"/>
    </source>
</evidence>
<dbReference type="SMART" id="SM00343">
    <property type="entry name" value="ZnF_C2HC"/>
    <property type="match status" value="1"/>
</dbReference>
<dbReference type="SUPFAM" id="SSF57756">
    <property type="entry name" value="Retrovirus zinc finger-like domains"/>
    <property type="match status" value="1"/>
</dbReference>
<dbReference type="Pfam" id="PF00098">
    <property type="entry name" value="zf-CCHC"/>
    <property type="match status" value="1"/>
</dbReference>
<reference evidence="4" key="1">
    <citation type="submission" date="2015-06" db="UniProtKB">
        <authorList>
            <consortium name="EnsemblPlants"/>
        </authorList>
    </citation>
    <scope>IDENTIFICATION</scope>
</reference>
<dbReference type="InterPro" id="IPR056423">
    <property type="entry name" value="BACK_BPM_SPOP"/>
</dbReference>
<dbReference type="InterPro" id="IPR036875">
    <property type="entry name" value="Znf_CCHC_sf"/>
</dbReference>
<dbReference type="InterPro" id="IPR001878">
    <property type="entry name" value="Znf_CCHC"/>
</dbReference>
<evidence type="ECO:0000256" key="3">
    <source>
        <dbReference type="SAM" id="MobiDB-lite"/>
    </source>
</evidence>
<dbReference type="Pfam" id="PF00651">
    <property type="entry name" value="BTB"/>
    <property type="match status" value="1"/>
</dbReference>
<dbReference type="AlphaFoldDB" id="R7W4D9"/>
<dbReference type="Pfam" id="PF24570">
    <property type="entry name" value="BACK_BPM_SPOP"/>
    <property type="match status" value="1"/>
</dbReference>
<dbReference type="GO" id="GO:0003676">
    <property type="term" value="F:nucleic acid binding"/>
    <property type="evidence" value="ECO:0007669"/>
    <property type="project" value="InterPro"/>
</dbReference>
<dbReference type="SUPFAM" id="SSF54695">
    <property type="entry name" value="POZ domain"/>
    <property type="match status" value="1"/>
</dbReference>
<dbReference type="GO" id="GO:0016567">
    <property type="term" value="P:protein ubiquitination"/>
    <property type="evidence" value="ECO:0007669"/>
    <property type="project" value="InterPro"/>
</dbReference>
<accession>R7W4D9</accession>
<dbReference type="GO" id="GO:0008270">
    <property type="term" value="F:zinc ion binding"/>
    <property type="evidence" value="ECO:0007669"/>
    <property type="project" value="InterPro"/>
</dbReference>
<sequence length="428" mass="45862">MALVPHGGGGGRQGGGGFNDHDDDGTASTALGGGNKRRGRCYNCGQRGHFKHDCMKPRKAAAAEHALVAEGQRGDRGVQLELARVERVRARPARGQESAGRARVEAWVRSVFVLKRKFTVRAAVVFVHRLVRTPSPDAGAVTAAFTFCLVDPSRTLRPFREVAAHCPGFIQGTSQEVLLVSRAALEASGYLARDGNCFVQCKAVLSRETYTYGGDGAEIAAHPRDLGHDLGDLLRSQKGPDVTLFIGAESFRAHRCVLAARSLVFAAELAGSLMNDAHEVKDTDADAFRALLCFIYTDTLPPQLEQMGRWPETRKEDQEAVSMARRLLEAADRYGVERLKVICEEKVCASVGVGTVATDLVLAERRGYKKLKARCMEFLVASPADMLAVAAAGGCKLLEATCPSVLTEILTAVAARSCQLALGGGALS</sequence>
<dbReference type="SMART" id="SM00225">
    <property type="entry name" value="BTB"/>
    <property type="match status" value="1"/>
</dbReference>
<comment type="pathway">
    <text evidence="1">Protein modification; protein ubiquitination.</text>
</comment>
<organism evidence="4">
    <name type="scientific">Aegilops tauschii</name>
    <name type="common">Tausch's goatgrass</name>
    <name type="synonym">Aegilops squarrosa</name>
    <dbReference type="NCBI Taxonomy" id="37682"/>
    <lineage>
        <taxon>Eukaryota</taxon>
        <taxon>Viridiplantae</taxon>
        <taxon>Streptophyta</taxon>
        <taxon>Embryophyta</taxon>
        <taxon>Tracheophyta</taxon>
        <taxon>Spermatophyta</taxon>
        <taxon>Magnoliopsida</taxon>
        <taxon>Liliopsida</taxon>
        <taxon>Poales</taxon>
        <taxon>Poaceae</taxon>
        <taxon>BOP clade</taxon>
        <taxon>Pooideae</taxon>
        <taxon>Triticodae</taxon>
        <taxon>Triticeae</taxon>
        <taxon>Triticinae</taxon>
        <taxon>Aegilops</taxon>
    </lineage>
</organism>
<dbReference type="InterPro" id="IPR011333">
    <property type="entry name" value="SKP1/BTB/POZ_sf"/>
</dbReference>
<feature type="compositionally biased region" description="Gly residues" evidence="3">
    <location>
        <begin position="1"/>
        <end position="18"/>
    </location>
</feature>
<dbReference type="Gene3D" id="3.30.710.10">
    <property type="entry name" value="Potassium Channel Kv1.1, Chain A"/>
    <property type="match status" value="1"/>
</dbReference>
<dbReference type="Gene3D" id="4.10.60.10">
    <property type="entry name" value="Zinc finger, CCHC-type"/>
    <property type="match status" value="1"/>
</dbReference>
<feature type="region of interest" description="Disordered" evidence="3">
    <location>
        <begin position="1"/>
        <end position="38"/>
    </location>
</feature>
<evidence type="ECO:0000313" key="4">
    <source>
        <dbReference type="EnsemblPlants" id="EMT01741"/>
    </source>
</evidence>
<dbReference type="InterPro" id="IPR045005">
    <property type="entry name" value="BPM1-6"/>
</dbReference>
<dbReference type="PROSITE" id="PS50097">
    <property type="entry name" value="BTB"/>
    <property type="match status" value="1"/>
</dbReference>
<dbReference type="Gene3D" id="1.25.40.420">
    <property type="match status" value="1"/>
</dbReference>
<proteinExistence type="inferred from homology"/>
<name>R7W4D9_AEGTA</name>
<comment type="similarity">
    <text evidence="2">Belongs to the Tdpoz family.</text>
</comment>
<evidence type="ECO:0000256" key="2">
    <source>
        <dbReference type="ARBA" id="ARBA00010846"/>
    </source>
</evidence>
<dbReference type="EnsemblPlants" id="EMT01741">
    <property type="protein sequence ID" value="EMT01741"/>
    <property type="gene ID" value="F775_44054"/>
</dbReference>
<protein>
    <submittedName>
        <fullName evidence="4">Uncharacterized protein</fullName>
    </submittedName>
</protein>
<dbReference type="PROSITE" id="PS50158">
    <property type="entry name" value="ZF_CCHC"/>
    <property type="match status" value="1"/>
</dbReference>
<dbReference type="PANTHER" id="PTHR26379:SF520">
    <property type="entry name" value="BTB DOMAIN-CONTAINING PROTEIN"/>
    <property type="match status" value="1"/>
</dbReference>
<dbReference type="PANTHER" id="PTHR26379">
    <property type="entry name" value="BTB/POZ AND MATH DOMAIN-CONTAINING PROTEIN 1"/>
    <property type="match status" value="1"/>
</dbReference>